<dbReference type="Proteomes" id="UP000222768">
    <property type="component" value="Unassembled WGS sequence"/>
</dbReference>
<reference evidence="4" key="1">
    <citation type="submission" date="2017-09" db="EMBL/GenBank/DDBJ databases">
        <title>FDA dAtabase for Regulatory Grade micrObial Sequences (FDA-ARGOS): Supporting development and validation of Infectious Disease Dx tests.</title>
        <authorList>
            <person name="Minogue T."/>
            <person name="Wolcott M."/>
            <person name="Wasieloski L."/>
            <person name="Aguilar W."/>
            <person name="Moore D."/>
            <person name="Tallon L."/>
            <person name="Sadzewicz L."/>
            <person name="Ott S."/>
            <person name="Zhao X."/>
            <person name="Nagaraj S."/>
            <person name="Vavikolanu K."/>
            <person name="Aluvathingal J."/>
            <person name="Nadendla S."/>
            <person name="Sichtig H."/>
        </authorList>
    </citation>
    <scope>NUCLEOTIDE SEQUENCE [LARGE SCALE GENOMIC DNA]</scope>
    <source>
        <strain evidence="4">FDAARGOS_404</strain>
    </source>
</reference>
<name>A0A4U9HV40_9ENTR</name>
<dbReference type="STRING" id="83655.APT61_10820"/>
<organism evidence="3 5">
    <name type="scientific">Leclercia adecarboxylata</name>
    <dbReference type="NCBI Taxonomy" id="83655"/>
    <lineage>
        <taxon>Bacteria</taxon>
        <taxon>Pseudomonadati</taxon>
        <taxon>Pseudomonadota</taxon>
        <taxon>Gammaproteobacteria</taxon>
        <taxon>Enterobacterales</taxon>
        <taxon>Enterobacteriaceae</taxon>
        <taxon>Leclercia</taxon>
    </lineage>
</organism>
<keyword evidence="1" id="KW-0808">Transferase</keyword>
<evidence type="ECO:0000313" key="1">
    <source>
        <dbReference type="EMBL" id="MEC3936806.1"/>
    </source>
</evidence>
<dbReference type="RefSeq" id="WP_032618159.1">
    <property type="nucleotide sequence ID" value="NZ_CBCYJT010000012.1"/>
</dbReference>
<evidence type="ECO:0000313" key="6">
    <source>
        <dbReference type="Proteomes" id="UP001357437"/>
    </source>
</evidence>
<sequence length="179" mass="20872">MKINIVGTSGSGKSTLARRMAAELALPYIEMDTLYWLPDWQGTPDHLLFARLETVLNASPGWVLDGNYNRTRPVKWRNVDLVVWVDYGFVRTLRQAVTRAAKRAWTQQELWPGTGNRESFRRSFFSRESILLWTMKTWRSNRARYEADMENPAFAHIRFVRITSRHQADALIAELRASR</sequence>
<dbReference type="PANTHER" id="PTHR37816:SF1">
    <property type="entry name" value="TOXIN"/>
    <property type="match status" value="1"/>
</dbReference>
<dbReference type="Proteomes" id="UP000310719">
    <property type="component" value="Chromosome"/>
</dbReference>
<keyword evidence="6" id="KW-1185">Reference proteome</keyword>
<gene>
    <name evidence="2" type="ORF">CRX53_10030</name>
    <name evidence="3" type="ORF">NCTC13032_03580</name>
    <name evidence="1" type="ORF">VOF76_11570</name>
</gene>
<dbReference type="Proteomes" id="UP001357437">
    <property type="component" value="Unassembled WGS sequence"/>
</dbReference>
<dbReference type="EMBL" id="JAYMCU010000017">
    <property type="protein sequence ID" value="MEC3936806.1"/>
    <property type="molecule type" value="Genomic_DNA"/>
</dbReference>
<dbReference type="GO" id="GO:0016301">
    <property type="term" value="F:kinase activity"/>
    <property type="evidence" value="ECO:0007669"/>
    <property type="project" value="UniProtKB-KW"/>
</dbReference>
<dbReference type="SUPFAM" id="SSF52540">
    <property type="entry name" value="P-loop containing nucleoside triphosphate hydrolases"/>
    <property type="match status" value="1"/>
</dbReference>
<dbReference type="EMBL" id="LR590464">
    <property type="protein sequence ID" value="VTP68488.1"/>
    <property type="molecule type" value="Genomic_DNA"/>
</dbReference>
<evidence type="ECO:0000313" key="2">
    <source>
        <dbReference type="EMBL" id="PHH04287.1"/>
    </source>
</evidence>
<dbReference type="Gene3D" id="3.40.50.300">
    <property type="entry name" value="P-loop containing nucleotide triphosphate hydrolases"/>
    <property type="match status" value="1"/>
</dbReference>
<reference evidence="2" key="2">
    <citation type="submission" date="2017-09" db="EMBL/GenBank/DDBJ databases">
        <title>FDA dAtabase for Regulatory Grade micrObial Sequences (FDA-ARGOS): Supporting development and validation of Infectious Disease Dx tests.</title>
        <authorList>
            <person name="Minogue T."/>
            <person name="Wolcott M."/>
            <person name="Wasieloski L."/>
            <person name="Aguilar W."/>
            <person name="Moore D."/>
            <person name="Tallon L.J."/>
            <person name="Sadzewicz L."/>
            <person name="Ott S."/>
            <person name="Zhao X."/>
            <person name="Nagaraj S."/>
            <person name="Vavikolanu K."/>
            <person name="Aluvathingal J."/>
            <person name="Nadendla S."/>
            <person name="Sichtig H."/>
        </authorList>
    </citation>
    <scope>NUCLEOTIDE SEQUENCE</scope>
    <source>
        <strain evidence="2">FDAARGOS_404</strain>
    </source>
</reference>
<proteinExistence type="predicted"/>
<protein>
    <submittedName>
        <fullName evidence="1">(D)CMP kinase</fullName>
    </submittedName>
    <submittedName>
        <fullName evidence="2">Adenylate kinase</fullName>
    </submittedName>
    <submittedName>
        <fullName evidence="3">Topology modulation protein</fullName>
    </submittedName>
</protein>
<evidence type="ECO:0000313" key="4">
    <source>
        <dbReference type="Proteomes" id="UP000222768"/>
    </source>
</evidence>
<dbReference type="InterPro" id="IPR052922">
    <property type="entry name" value="Cytidylate_Kinase-2"/>
</dbReference>
<accession>A0A4U9HV40</accession>
<evidence type="ECO:0000313" key="5">
    <source>
        <dbReference type="Proteomes" id="UP000310719"/>
    </source>
</evidence>
<keyword evidence="1" id="KW-0418">Kinase</keyword>
<reference evidence="1 6" key="4">
    <citation type="submission" date="2024-01" db="EMBL/GenBank/DDBJ databases">
        <title>Comparative Genomics of Leclercia adecarboxylata Strains Isolated from Several Sources.</title>
        <authorList>
            <person name="Yescas-Zazueta V."/>
            <person name="Balbuena-Alonso M.G."/>
            <person name="Valencia D."/>
            <person name="Mendez-Pfeiffer P.A."/>
            <person name="Ballesteros-Monrreal M.G."/>
            <person name="Rocha-Gracia R.D.C."/>
            <person name="Barrios-Villa E."/>
        </authorList>
    </citation>
    <scope>NUCLEOTIDE SEQUENCE [LARGE SCALE GENOMIC DNA]</scope>
    <source>
        <strain evidence="1 6">33MEM</strain>
    </source>
</reference>
<dbReference type="AlphaFoldDB" id="A0A4U9HV40"/>
<dbReference type="EMBL" id="PDLK01000002">
    <property type="protein sequence ID" value="PHH04287.1"/>
    <property type="molecule type" value="Genomic_DNA"/>
</dbReference>
<reference evidence="3 5" key="3">
    <citation type="submission" date="2019-05" db="EMBL/GenBank/DDBJ databases">
        <authorList>
            <consortium name="Pathogen Informatics"/>
        </authorList>
    </citation>
    <scope>NUCLEOTIDE SEQUENCE [LARGE SCALE GENOMIC DNA]</scope>
    <source>
        <strain evidence="3 5">NCTC13032</strain>
    </source>
</reference>
<dbReference type="InterPro" id="IPR027417">
    <property type="entry name" value="P-loop_NTPase"/>
</dbReference>
<evidence type="ECO:0000313" key="3">
    <source>
        <dbReference type="EMBL" id="VTP68488.1"/>
    </source>
</evidence>
<dbReference type="PANTHER" id="PTHR37816">
    <property type="entry name" value="YALI0E33011P"/>
    <property type="match status" value="1"/>
</dbReference>